<organism evidence="1 2">
    <name type="scientific">Roseburia yibonii</name>
    <dbReference type="NCBI Taxonomy" id="2763063"/>
    <lineage>
        <taxon>Bacteria</taxon>
        <taxon>Bacillati</taxon>
        <taxon>Bacillota</taxon>
        <taxon>Clostridia</taxon>
        <taxon>Lachnospirales</taxon>
        <taxon>Lachnospiraceae</taxon>
        <taxon>Roseburia</taxon>
    </lineage>
</organism>
<dbReference type="Proteomes" id="UP000621540">
    <property type="component" value="Unassembled WGS sequence"/>
</dbReference>
<name>A0ABR7IBM2_9FIRM</name>
<gene>
    <name evidence="1" type="ORF">H8Z76_09160</name>
</gene>
<comment type="caution">
    <text evidence="1">The sequence shown here is derived from an EMBL/GenBank/DDBJ whole genome shotgun (WGS) entry which is preliminary data.</text>
</comment>
<dbReference type="EMBL" id="JACOQH010000006">
    <property type="protein sequence ID" value="MBC5754174.1"/>
    <property type="molecule type" value="Genomic_DNA"/>
</dbReference>
<evidence type="ECO:0000313" key="1">
    <source>
        <dbReference type="EMBL" id="MBC5754174.1"/>
    </source>
</evidence>
<reference evidence="1 2" key="1">
    <citation type="submission" date="2020-08" db="EMBL/GenBank/DDBJ databases">
        <title>Genome public.</title>
        <authorList>
            <person name="Liu C."/>
            <person name="Sun Q."/>
        </authorList>
    </citation>
    <scope>NUCLEOTIDE SEQUENCE [LARGE SCALE GENOMIC DNA]</scope>
    <source>
        <strain evidence="1 2">BX0805</strain>
    </source>
</reference>
<dbReference type="InterPro" id="IPR027417">
    <property type="entry name" value="P-loop_NTPase"/>
</dbReference>
<proteinExistence type="predicted"/>
<protein>
    <submittedName>
        <fullName evidence="1">Cytidylate kinase-like family protein</fullName>
    </submittedName>
</protein>
<dbReference type="RefSeq" id="WP_186982294.1">
    <property type="nucleotide sequence ID" value="NZ_JACOQH010000006.1"/>
</dbReference>
<evidence type="ECO:0000313" key="2">
    <source>
        <dbReference type="Proteomes" id="UP000621540"/>
    </source>
</evidence>
<accession>A0ABR7IBM2</accession>
<keyword evidence="2" id="KW-1185">Reference proteome</keyword>
<dbReference type="Pfam" id="PF13189">
    <property type="entry name" value="Cytidylate_kin2"/>
    <property type="match status" value="1"/>
</dbReference>
<sequence>MNNYVITINRQFGSLGRPIARKMSEMLDIEYYDRDIVDSVAKEMDLPVSVVSDEEETAKSNYFSMKFPLGNGTTAMQQDIFEAQRRIISNLADRENCIIVGRCSDYILRNHPSLIRVFIYAPKDVRFKNCVENLHMSPDHAKKMITDVDKARDAYHMHFARYLPSDFNHNDIMINSSFLGIDGTAAYLVDLVKQRLSIR</sequence>
<dbReference type="Gene3D" id="3.40.50.300">
    <property type="entry name" value="P-loop containing nucleotide triphosphate hydrolases"/>
    <property type="match status" value="1"/>
</dbReference>